<dbReference type="InterPro" id="IPR036388">
    <property type="entry name" value="WH-like_DNA-bd_sf"/>
</dbReference>
<organism evidence="1 2">
    <name type="scientific">Candidatus Komeilibacteria bacterium CG10_big_fil_rev_8_21_14_0_10_41_13</name>
    <dbReference type="NCBI Taxonomy" id="1974476"/>
    <lineage>
        <taxon>Bacteria</taxon>
        <taxon>Candidatus Komeiliibacteriota</taxon>
    </lineage>
</organism>
<dbReference type="SUPFAM" id="SSF46785">
    <property type="entry name" value="Winged helix' DNA-binding domain"/>
    <property type="match status" value="1"/>
</dbReference>
<dbReference type="AlphaFoldDB" id="A0A2M6WCM8"/>
<name>A0A2M6WCM8_9BACT</name>
<dbReference type="EMBL" id="PFBO01000051">
    <property type="protein sequence ID" value="PIT90523.1"/>
    <property type="molecule type" value="Genomic_DNA"/>
</dbReference>
<reference evidence="2" key="1">
    <citation type="submission" date="2017-09" db="EMBL/GenBank/DDBJ databases">
        <title>Depth-based differentiation of microbial function through sediment-hosted aquifers and enrichment of novel symbionts in the deep terrestrial subsurface.</title>
        <authorList>
            <person name="Probst A.J."/>
            <person name="Ladd B."/>
            <person name="Jarett J.K."/>
            <person name="Geller-Mcgrath D.E."/>
            <person name="Sieber C.M.K."/>
            <person name="Emerson J.B."/>
            <person name="Anantharaman K."/>
            <person name="Thomas B.C."/>
            <person name="Malmstrom R."/>
            <person name="Stieglmeier M."/>
            <person name="Klingl A."/>
            <person name="Woyke T."/>
            <person name="Ryan C.M."/>
            <person name="Banfield J.F."/>
        </authorList>
    </citation>
    <scope>NUCLEOTIDE SEQUENCE [LARGE SCALE GENOMIC DNA]</scope>
</reference>
<evidence type="ECO:0008006" key="3">
    <source>
        <dbReference type="Google" id="ProtNLM"/>
    </source>
</evidence>
<dbReference type="Proteomes" id="UP000230543">
    <property type="component" value="Unassembled WGS sequence"/>
</dbReference>
<sequence>MLEQLFGSRTRTKLLYLFLENPDQSFFVREITRQVGERINSVRRELENLEKFGLITSKFSAGQTAGQKRYYQIDHDFPILQELKTLIDKSKLLAEKSVASKVKKLDGIKYLALTGVLADADDLPTDVLLVGMISKEQLAKFIKELERAYRLPIRYTHLTTKEFNLRKSMTDKFLYTILNNPRVELINRLG</sequence>
<proteinExistence type="predicted"/>
<dbReference type="Gene3D" id="1.10.10.10">
    <property type="entry name" value="Winged helix-like DNA-binding domain superfamily/Winged helix DNA-binding domain"/>
    <property type="match status" value="1"/>
</dbReference>
<dbReference type="InterPro" id="IPR011991">
    <property type="entry name" value="ArsR-like_HTH"/>
</dbReference>
<comment type="caution">
    <text evidence="1">The sequence shown here is derived from an EMBL/GenBank/DDBJ whole genome shotgun (WGS) entry which is preliminary data.</text>
</comment>
<dbReference type="InterPro" id="IPR036390">
    <property type="entry name" value="WH_DNA-bd_sf"/>
</dbReference>
<gene>
    <name evidence="1" type="ORF">COU22_01700</name>
</gene>
<dbReference type="CDD" id="cd00090">
    <property type="entry name" value="HTH_ARSR"/>
    <property type="match status" value="1"/>
</dbReference>
<evidence type="ECO:0000313" key="1">
    <source>
        <dbReference type="EMBL" id="PIT90523.1"/>
    </source>
</evidence>
<evidence type="ECO:0000313" key="2">
    <source>
        <dbReference type="Proteomes" id="UP000230543"/>
    </source>
</evidence>
<accession>A0A2M6WCM8</accession>
<protein>
    <recommendedName>
        <fullName evidence="3">HTH arsR-type domain-containing protein</fullName>
    </recommendedName>
</protein>